<dbReference type="AlphaFoldDB" id="A0A7S3JZC8"/>
<accession>A0A7S3JZC8</accession>
<evidence type="ECO:0000313" key="2">
    <source>
        <dbReference type="EMBL" id="CAE0369784.1"/>
    </source>
</evidence>
<sequence length="419" mass="47988">MILFLFFLAGIGTCKEDIRFGVCITGQLRSGAMLEVQENLAIAVTRPLKAEVFAVLSLEHKLAHTDFHIPSHGCYQDIVKCAPRSGEDISEYELKKLRKQSPLSYDKYWSRRKPAIREAATEKDIEKLRQGPLRPIQIIVINDKDAQDNATSRFGPAHKKLFQRSLRARNRLCAQVIEDREKILDRRFDYIIRIRPDYAFRTCRFPPAEIWPKPQQDIPWATTHMDYFEVMTRTAADSLLKNVWSLHPPLACLVGQRVESCGFYALCQSGANVTAADALSLDGRDGRGTPLPGDLLRPCCRQDHIPRVLLKPPHERWCPLHRISYLQGWWYSNAKSKNITREIANGQLGPYCTKIPPDSISSTLDDDDDLLDDDDVLFPDDDSAYVTRPHEWWSPSTFLSSSFSSATMMANEELRRRRR</sequence>
<feature type="signal peptide" evidence="1">
    <location>
        <begin position="1"/>
        <end position="16"/>
    </location>
</feature>
<protein>
    <submittedName>
        <fullName evidence="2">Uncharacterized protein</fullName>
    </submittedName>
</protein>
<name>A0A7S3JZC8_9STRA</name>
<feature type="chain" id="PRO_5031210350" evidence="1">
    <location>
        <begin position="17"/>
        <end position="419"/>
    </location>
</feature>
<proteinExistence type="predicted"/>
<evidence type="ECO:0000256" key="1">
    <source>
        <dbReference type="SAM" id="SignalP"/>
    </source>
</evidence>
<organism evidence="2">
    <name type="scientific">Aureoumbra lagunensis</name>
    <dbReference type="NCBI Taxonomy" id="44058"/>
    <lineage>
        <taxon>Eukaryota</taxon>
        <taxon>Sar</taxon>
        <taxon>Stramenopiles</taxon>
        <taxon>Ochrophyta</taxon>
        <taxon>Pelagophyceae</taxon>
        <taxon>Pelagomonadales</taxon>
        <taxon>Aureoumbra</taxon>
    </lineage>
</organism>
<keyword evidence="1" id="KW-0732">Signal</keyword>
<reference evidence="2" key="1">
    <citation type="submission" date="2021-01" db="EMBL/GenBank/DDBJ databases">
        <authorList>
            <person name="Corre E."/>
            <person name="Pelletier E."/>
            <person name="Niang G."/>
            <person name="Scheremetjew M."/>
            <person name="Finn R."/>
            <person name="Kale V."/>
            <person name="Holt S."/>
            <person name="Cochrane G."/>
            <person name="Meng A."/>
            <person name="Brown T."/>
            <person name="Cohen L."/>
        </authorList>
    </citation>
    <scope>NUCLEOTIDE SEQUENCE</scope>
    <source>
        <strain evidence="2">CCMP1510</strain>
    </source>
</reference>
<dbReference type="EMBL" id="HBIJ01015815">
    <property type="protein sequence ID" value="CAE0369784.1"/>
    <property type="molecule type" value="Transcribed_RNA"/>
</dbReference>
<gene>
    <name evidence="2" type="ORF">ALAG00032_LOCUS10548</name>
</gene>